<sequence length="848" mass="95329">MVQRLNLLSIQLGDFAAEDVRDMHTSLVVQGDLDGNFGAINKNNAFDCSNENNVYSDKCGLVVGGRTHATVDHVYGASYFQKETDLSHIREYGEGCPICTDHGTGFFDFKHAHSDAIMASMKLSVLHPTLKMDENDVLTRLHDKENDFDVIIMNTCNDFNCHLFPEMLSDATPIISGRDIEWKNSQGETFPQTLIVDVPISVGTTFTLSKNQEILGNSDRKTIFNFYPSNEYGIYTPERIHISRHMVGQTYDFTLARDANIQDIGISDLSGVVVANDYHSKNKASPMNLFAAPQKRCIGPDCMPESLTHISTITYSTIYSDIPDKVHNKPTTITQEVDNAIIYITEVPVNTVIYKKLYDNVIDQYTYITVTDDIKNAEPRYLTIYDDNPGQSIVYNTIVVQPFIVTNQQEITIDYYSTLEYQTISTEVDDESVVYNSYATVSEFTSHSERYIVIYSDIVPEAPDSSQLTYSFSTIYGGDTGQSITHNTVTDTPSTESNQYSTITYEPSSTITHRTVDRQSLSIPFSLISSLRNEYSDANRGDIPIAQVYHSTVTHYPSAISDQSLTKETHFDTVTFSTITDINLSSKLDSDVTMSGIRHRRATDIPGYTITHSTVTDIPHSEKITHHTVIDIPSEFILSDTATYNIVNDIPHEEANHRTIADITSNKETPYRPLINISDEPVTYRTINDTPNETVFYNGKVTDTPVIYSQIEDIPTNTVAHSTITTDIHDTTEGFKTLVSTVTAGSDEANISAGPRGIPHNDSHDIDKIHTEKQIIITNKPLSPPTVNQPDSVPTHVEGYPEYNWHDLYKHTKSKKGKYHIYNKYKSHKGYKHAEDEECNEEEEEDAY</sequence>
<dbReference type="Proteomes" id="UP000603453">
    <property type="component" value="Unassembled WGS sequence"/>
</dbReference>
<comment type="caution">
    <text evidence="2">The sequence shown here is derived from an EMBL/GenBank/DDBJ whole genome shotgun (WGS) entry which is preliminary data.</text>
</comment>
<gene>
    <name evidence="2" type="ORF">INT47_005516</name>
</gene>
<dbReference type="InterPro" id="IPR026588">
    <property type="entry name" value="Choice_anch_A"/>
</dbReference>
<evidence type="ECO:0000313" key="2">
    <source>
        <dbReference type="EMBL" id="KAG2209224.1"/>
    </source>
</evidence>
<protein>
    <recommendedName>
        <fullName evidence="1">Choice-of-anchor A domain-containing protein</fullName>
    </recommendedName>
</protein>
<organism evidence="2 3">
    <name type="scientific">Mucor saturninus</name>
    <dbReference type="NCBI Taxonomy" id="64648"/>
    <lineage>
        <taxon>Eukaryota</taxon>
        <taxon>Fungi</taxon>
        <taxon>Fungi incertae sedis</taxon>
        <taxon>Mucoromycota</taxon>
        <taxon>Mucoromycotina</taxon>
        <taxon>Mucoromycetes</taxon>
        <taxon>Mucorales</taxon>
        <taxon>Mucorineae</taxon>
        <taxon>Mucoraceae</taxon>
        <taxon>Mucor</taxon>
    </lineage>
</organism>
<feature type="domain" description="Choice-of-anchor A" evidence="1">
    <location>
        <begin position="12"/>
        <end position="281"/>
    </location>
</feature>
<accession>A0A8H7RE04</accession>
<proteinExistence type="predicted"/>
<dbReference type="AlphaFoldDB" id="A0A8H7RE04"/>
<evidence type="ECO:0000313" key="3">
    <source>
        <dbReference type="Proteomes" id="UP000603453"/>
    </source>
</evidence>
<dbReference type="EMBL" id="JAEPRD010000016">
    <property type="protein sequence ID" value="KAG2209224.1"/>
    <property type="molecule type" value="Genomic_DNA"/>
</dbReference>
<keyword evidence="3" id="KW-1185">Reference proteome</keyword>
<evidence type="ECO:0000259" key="1">
    <source>
        <dbReference type="Pfam" id="PF20597"/>
    </source>
</evidence>
<reference evidence="2" key="1">
    <citation type="submission" date="2020-12" db="EMBL/GenBank/DDBJ databases">
        <title>Metabolic potential, ecology and presence of endohyphal bacteria is reflected in genomic diversity of Mucoromycotina.</title>
        <authorList>
            <person name="Muszewska A."/>
            <person name="Okrasinska A."/>
            <person name="Steczkiewicz K."/>
            <person name="Drgas O."/>
            <person name="Orlowska M."/>
            <person name="Perlinska-Lenart U."/>
            <person name="Aleksandrzak-Piekarczyk T."/>
            <person name="Szatraj K."/>
            <person name="Zielenkiewicz U."/>
            <person name="Pilsyk S."/>
            <person name="Malc E."/>
            <person name="Mieczkowski P."/>
            <person name="Kruszewska J.S."/>
            <person name="Biernat P."/>
            <person name="Pawlowska J."/>
        </authorList>
    </citation>
    <scope>NUCLEOTIDE SEQUENCE</scope>
    <source>
        <strain evidence="2">WA0000017839</strain>
    </source>
</reference>
<dbReference type="OrthoDB" id="2286050at2759"/>
<name>A0A8H7RE04_9FUNG</name>
<dbReference type="Pfam" id="PF20597">
    <property type="entry name" value="pAdhesive_15"/>
    <property type="match status" value="1"/>
</dbReference>